<dbReference type="OrthoDB" id="47007at2759"/>
<dbReference type="EMBL" id="MU827419">
    <property type="protein sequence ID" value="KAJ7349530.1"/>
    <property type="molecule type" value="Genomic_DNA"/>
</dbReference>
<dbReference type="PRINTS" id="PR00081">
    <property type="entry name" value="GDHRDH"/>
</dbReference>
<feature type="non-terminal residue" evidence="2">
    <location>
        <position position="214"/>
    </location>
</feature>
<dbReference type="AlphaFoldDB" id="A0A9W9YHR5"/>
<dbReference type="InterPro" id="IPR036291">
    <property type="entry name" value="NAD(P)-bd_dom_sf"/>
</dbReference>
<dbReference type="Gene3D" id="3.40.50.720">
    <property type="entry name" value="NAD(P)-binding Rossmann-like Domain"/>
    <property type="match status" value="1"/>
</dbReference>
<proteinExistence type="predicted"/>
<dbReference type="GO" id="GO:0004303">
    <property type="term" value="F:estradiol 17-beta-dehydrogenase [NAD(P)+] activity"/>
    <property type="evidence" value="ECO:0007669"/>
    <property type="project" value="TreeGrafter"/>
</dbReference>
<comment type="caution">
    <text evidence="2">The sequence shown here is derived from an EMBL/GenBank/DDBJ whole genome shotgun (WGS) entry which is preliminary data.</text>
</comment>
<gene>
    <name evidence="2" type="ORF">OS493_038758</name>
</gene>
<evidence type="ECO:0000256" key="1">
    <source>
        <dbReference type="ARBA" id="ARBA00023002"/>
    </source>
</evidence>
<dbReference type="SUPFAM" id="SSF51735">
    <property type="entry name" value="NAD(P)-binding Rossmann-fold domains"/>
    <property type="match status" value="1"/>
</dbReference>
<organism evidence="2 3">
    <name type="scientific">Desmophyllum pertusum</name>
    <dbReference type="NCBI Taxonomy" id="174260"/>
    <lineage>
        <taxon>Eukaryota</taxon>
        <taxon>Metazoa</taxon>
        <taxon>Cnidaria</taxon>
        <taxon>Anthozoa</taxon>
        <taxon>Hexacorallia</taxon>
        <taxon>Scleractinia</taxon>
        <taxon>Caryophylliina</taxon>
        <taxon>Caryophylliidae</taxon>
        <taxon>Desmophyllum</taxon>
    </lineage>
</organism>
<reference evidence="2" key="1">
    <citation type="submission" date="2023-01" db="EMBL/GenBank/DDBJ databases">
        <title>Genome assembly of the deep-sea coral Lophelia pertusa.</title>
        <authorList>
            <person name="Herrera S."/>
            <person name="Cordes E."/>
        </authorList>
    </citation>
    <scope>NUCLEOTIDE SEQUENCE</scope>
    <source>
        <strain evidence="2">USNM1676648</strain>
        <tissue evidence="2">Polyp</tissue>
    </source>
</reference>
<dbReference type="PANTHER" id="PTHR43658:SF8">
    <property type="entry name" value="17-BETA-HYDROXYSTEROID DEHYDROGENASE 14-RELATED"/>
    <property type="match status" value="1"/>
</dbReference>
<dbReference type="Proteomes" id="UP001163046">
    <property type="component" value="Unassembled WGS sequence"/>
</dbReference>
<dbReference type="GO" id="GO:0006706">
    <property type="term" value="P:steroid catabolic process"/>
    <property type="evidence" value="ECO:0007669"/>
    <property type="project" value="TreeGrafter"/>
</dbReference>
<evidence type="ECO:0000313" key="3">
    <source>
        <dbReference type="Proteomes" id="UP001163046"/>
    </source>
</evidence>
<dbReference type="PANTHER" id="PTHR43658">
    <property type="entry name" value="SHORT-CHAIN DEHYDROGENASE/REDUCTASE"/>
    <property type="match status" value="1"/>
</dbReference>
<accession>A0A9W9YHR5</accession>
<keyword evidence="1" id="KW-0560">Oxidoreductase</keyword>
<sequence length="214" mass="23500">KAGAKVVFCARGVEDGKRLEKELNDTGPGEGYFIKCDVSKEEDIKNLVEKTVEKYGCIDCLVNNAGWHPPEKTVDQTSVDEFKKLLDLNLVNYFIFCKFALPHIRKTKGNIINISSLVAQMVNLELLLTSQASVSPGNVWTPLWDELAHVSGNFEKSKKDGEESQLLGRMGTLEESGQACLYLAAEATFTTVLTCCLSGGAELTYGKKTQVGRT</sequence>
<dbReference type="Pfam" id="PF00106">
    <property type="entry name" value="adh_short"/>
    <property type="match status" value="1"/>
</dbReference>
<protein>
    <submittedName>
        <fullName evidence="2">Uncharacterized protein</fullName>
    </submittedName>
</protein>
<evidence type="ECO:0000313" key="2">
    <source>
        <dbReference type="EMBL" id="KAJ7349530.1"/>
    </source>
</evidence>
<dbReference type="GO" id="GO:0005829">
    <property type="term" value="C:cytosol"/>
    <property type="evidence" value="ECO:0007669"/>
    <property type="project" value="TreeGrafter"/>
</dbReference>
<name>A0A9W9YHR5_9CNID</name>
<keyword evidence="3" id="KW-1185">Reference proteome</keyword>
<dbReference type="InterPro" id="IPR002347">
    <property type="entry name" value="SDR_fam"/>
</dbReference>